<keyword evidence="1" id="KW-1133">Transmembrane helix</keyword>
<proteinExistence type="predicted"/>
<feature type="transmembrane region" description="Helical" evidence="1">
    <location>
        <begin position="5"/>
        <end position="23"/>
    </location>
</feature>
<keyword evidence="1" id="KW-0472">Membrane</keyword>
<name>A0A1I6L9A1_9RHOB</name>
<organism evidence="2 3">
    <name type="scientific">Yoonia litorea</name>
    <dbReference type="NCBI Taxonomy" id="1123755"/>
    <lineage>
        <taxon>Bacteria</taxon>
        <taxon>Pseudomonadati</taxon>
        <taxon>Pseudomonadota</taxon>
        <taxon>Alphaproteobacteria</taxon>
        <taxon>Rhodobacterales</taxon>
        <taxon>Paracoccaceae</taxon>
        <taxon>Yoonia</taxon>
    </lineage>
</organism>
<feature type="transmembrane region" description="Helical" evidence="1">
    <location>
        <begin position="43"/>
        <end position="61"/>
    </location>
</feature>
<keyword evidence="1" id="KW-0812">Transmembrane</keyword>
<dbReference type="EMBL" id="FOZM01000001">
    <property type="protein sequence ID" value="SFS00007.1"/>
    <property type="molecule type" value="Genomic_DNA"/>
</dbReference>
<dbReference type="STRING" id="1123755.SAMN05444714_0313"/>
<dbReference type="Proteomes" id="UP000198926">
    <property type="component" value="Unassembled WGS sequence"/>
</dbReference>
<protein>
    <recommendedName>
        <fullName evidence="4">DoxX-like family protein</fullName>
    </recommendedName>
</protein>
<evidence type="ECO:0000313" key="2">
    <source>
        <dbReference type="EMBL" id="SFS00007.1"/>
    </source>
</evidence>
<accession>A0A1I6L9A1</accession>
<evidence type="ECO:0000256" key="1">
    <source>
        <dbReference type="SAM" id="Phobius"/>
    </source>
</evidence>
<gene>
    <name evidence="2" type="ORF">SAMN05444714_0313</name>
</gene>
<evidence type="ECO:0008006" key="4">
    <source>
        <dbReference type="Google" id="ProtNLM"/>
    </source>
</evidence>
<sequence>MTRSYALLALRLALTIAFIYYGLRKLGSDPRDVAIYEAIGFGQFPRFITGSVELIGAALLWVRGWRGIGGALLFVTMCIGLTALLLWVGPPYWHMLVLMAGSATIAVAYRKDITRRLPSGQ</sequence>
<dbReference type="GO" id="GO:0016020">
    <property type="term" value="C:membrane"/>
    <property type="evidence" value="ECO:0007669"/>
    <property type="project" value="UniProtKB-SubCell"/>
</dbReference>
<evidence type="ECO:0000313" key="3">
    <source>
        <dbReference type="Proteomes" id="UP000198926"/>
    </source>
</evidence>
<feature type="transmembrane region" description="Helical" evidence="1">
    <location>
        <begin position="68"/>
        <end position="86"/>
    </location>
</feature>
<feature type="transmembrane region" description="Helical" evidence="1">
    <location>
        <begin position="92"/>
        <end position="109"/>
    </location>
</feature>
<keyword evidence="3" id="KW-1185">Reference proteome</keyword>
<reference evidence="2 3" key="1">
    <citation type="submission" date="2016-10" db="EMBL/GenBank/DDBJ databases">
        <authorList>
            <person name="de Groot N.N."/>
        </authorList>
    </citation>
    <scope>NUCLEOTIDE SEQUENCE [LARGE SCALE GENOMIC DNA]</scope>
    <source>
        <strain evidence="2 3">DSM 29433</strain>
    </source>
</reference>
<dbReference type="AlphaFoldDB" id="A0A1I6L9A1"/>
<dbReference type="OrthoDB" id="3576439at2"/>